<proteinExistence type="predicted"/>
<dbReference type="AlphaFoldDB" id="A0A9Q0MJ70"/>
<dbReference type="GO" id="GO:0016593">
    <property type="term" value="C:Cdc73/Paf1 complex"/>
    <property type="evidence" value="ECO:0007669"/>
    <property type="project" value="InterPro"/>
</dbReference>
<feature type="compositionally biased region" description="Low complexity" evidence="1">
    <location>
        <begin position="43"/>
        <end position="53"/>
    </location>
</feature>
<feature type="compositionally biased region" description="Polar residues" evidence="1">
    <location>
        <begin position="1"/>
        <end position="11"/>
    </location>
</feature>
<name>A0A9Q0MJ70_BLOTA</name>
<reference evidence="2" key="1">
    <citation type="submission" date="2022-12" db="EMBL/GenBank/DDBJ databases">
        <title>Genome assemblies of Blomia tropicalis.</title>
        <authorList>
            <person name="Cui Y."/>
        </authorList>
    </citation>
    <scope>NUCLEOTIDE SEQUENCE</scope>
    <source>
        <tissue evidence="2">Adult mites</tissue>
    </source>
</reference>
<dbReference type="Proteomes" id="UP001142055">
    <property type="component" value="Chromosome 1"/>
</dbReference>
<gene>
    <name evidence="2" type="ORF">RDWZM_003952</name>
</gene>
<dbReference type="GO" id="GO:0006368">
    <property type="term" value="P:transcription elongation by RNA polymerase II"/>
    <property type="evidence" value="ECO:0007669"/>
    <property type="project" value="InterPro"/>
</dbReference>
<dbReference type="GO" id="GO:0032968">
    <property type="term" value="P:positive regulation of transcription elongation by RNA polymerase II"/>
    <property type="evidence" value="ECO:0007669"/>
    <property type="project" value="TreeGrafter"/>
</dbReference>
<dbReference type="GO" id="GO:1990269">
    <property type="term" value="F:RNA polymerase II C-terminal domain phosphoserine binding"/>
    <property type="evidence" value="ECO:0007669"/>
    <property type="project" value="TreeGrafter"/>
</dbReference>
<keyword evidence="3" id="KW-1185">Reference proteome</keyword>
<dbReference type="PANTHER" id="PTHR23146">
    <property type="entry name" value="LEO1 PROTEIN"/>
    <property type="match status" value="1"/>
</dbReference>
<feature type="compositionally biased region" description="Acidic residues" evidence="1">
    <location>
        <begin position="176"/>
        <end position="198"/>
    </location>
</feature>
<feature type="region of interest" description="Disordered" evidence="1">
    <location>
        <begin position="1"/>
        <end position="257"/>
    </location>
</feature>
<evidence type="ECO:0008006" key="4">
    <source>
        <dbReference type="Google" id="ProtNLM"/>
    </source>
</evidence>
<dbReference type="EMBL" id="JAPWDV010000001">
    <property type="protein sequence ID" value="KAJ6225407.1"/>
    <property type="molecule type" value="Genomic_DNA"/>
</dbReference>
<dbReference type="InterPro" id="IPR007149">
    <property type="entry name" value="Leo1"/>
</dbReference>
<evidence type="ECO:0000313" key="3">
    <source>
        <dbReference type="Proteomes" id="UP001142055"/>
    </source>
</evidence>
<comment type="caution">
    <text evidence="2">The sequence shown here is derived from an EMBL/GenBank/DDBJ whole genome shotgun (WGS) entry which is preliminary data.</text>
</comment>
<feature type="compositionally biased region" description="Basic and acidic residues" evidence="1">
    <location>
        <begin position="59"/>
        <end position="82"/>
    </location>
</feature>
<protein>
    <recommendedName>
        <fullName evidence="4">RNA polymerase-associated protein LEO1</fullName>
    </recommendedName>
</protein>
<sequence length="563" mass="64285">MSGYENYSSDDASNDDIEFPKTPGKPKSNQIDRSDDDDDQESNKNSGSSSESGSDSDESDNHDNRIQSRKSESDDDGKKSSDSSDDDDERSSNHGKATNVVDSSDYDSDNYDRRRHLLQQQQEKRQQPSEDSSDDDEVQTNKRSKITDSSENESSDASSDKAKSSKKTASATAEDLFGELSDEDEGKSEGPDEEEEEQISFPAKRQRIEDDGEEEEEEEMSFPRRSRVEAKSDDEDDDADPRHSTNATMNDIFGEDDDDQNLHDRVMEQEDEAIPETRIDVEIPRISANLGNSIHFVKLPNFLSIETHPFDPQWYEDEIDEDEVHDDEGRARLKLKVENTIRWRNRLNDDGTVAKESNARVVKWSDGSMTLHLGEEVFEVQTLNLQHGENNHLFIRQGTGLQGQSVFHNKLTFRPFSTESSTHRKLTLSLADRSQKTQKICVLPSVGNNPEANRNERMKKEEDRLKASIRNENKKRRVKERSYRNDSANFLDFDEDDDENISISKIKNQYKRGQSLPGSRLSLSQFCRYDDEACPYLPKVMQQLKVAQFCSKIGEKVSIIKEI</sequence>
<evidence type="ECO:0000313" key="2">
    <source>
        <dbReference type="EMBL" id="KAJ6225407.1"/>
    </source>
</evidence>
<evidence type="ECO:0000256" key="1">
    <source>
        <dbReference type="SAM" id="MobiDB-lite"/>
    </source>
</evidence>
<feature type="compositionally biased region" description="Acidic residues" evidence="1">
    <location>
        <begin position="210"/>
        <end position="220"/>
    </location>
</feature>
<dbReference type="PANTHER" id="PTHR23146:SF0">
    <property type="entry name" value="RNA POLYMERASE-ASSOCIATED PROTEIN LEO1"/>
    <property type="match status" value="1"/>
</dbReference>
<organism evidence="2 3">
    <name type="scientific">Blomia tropicalis</name>
    <name type="common">Mite</name>
    <dbReference type="NCBI Taxonomy" id="40697"/>
    <lineage>
        <taxon>Eukaryota</taxon>
        <taxon>Metazoa</taxon>
        <taxon>Ecdysozoa</taxon>
        <taxon>Arthropoda</taxon>
        <taxon>Chelicerata</taxon>
        <taxon>Arachnida</taxon>
        <taxon>Acari</taxon>
        <taxon>Acariformes</taxon>
        <taxon>Sarcoptiformes</taxon>
        <taxon>Astigmata</taxon>
        <taxon>Glycyphagoidea</taxon>
        <taxon>Echimyopodidae</taxon>
        <taxon>Blomia</taxon>
    </lineage>
</organism>
<accession>A0A9Q0MJ70</accession>
<dbReference type="OMA" id="RSDRSMH"/>
<dbReference type="Pfam" id="PF04004">
    <property type="entry name" value="Leo1"/>
    <property type="match status" value="1"/>
</dbReference>